<organism evidence="2 3">
    <name type="scientific">Paenibacillus piri</name>
    <dbReference type="NCBI Taxonomy" id="2547395"/>
    <lineage>
        <taxon>Bacteria</taxon>
        <taxon>Bacillati</taxon>
        <taxon>Bacillota</taxon>
        <taxon>Bacilli</taxon>
        <taxon>Bacillales</taxon>
        <taxon>Paenibacillaceae</taxon>
        <taxon>Paenibacillus</taxon>
    </lineage>
</organism>
<dbReference type="EMBL" id="SMRT01000017">
    <property type="protein sequence ID" value="TDF93253.1"/>
    <property type="molecule type" value="Genomic_DNA"/>
</dbReference>
<protein>
    <submittedName>
        <fullName evidence="2">SGNH/GDSL hydrolase family protein</fullName>
    </submittedName>
</protein>
<dbReference type="GO" id="GO:0016787">
    <property type="term" value="F:hydrolase activity"/>
    <property type="evidence" value="ECO:0007669"/>
    <property type="project" value="UniProtKB-KW"/>
</dbReference>
<comment type="caution">
    <text evidence="2">The sequence shown here is derived from an EMBL/GenBank/DDBJ whole genome shotgun (WGS) entry which is preliminary data.</text>
</comment>
<dbReference type="OrthoDB" id="1953620at2"/>
<evidence type="ECO:0000313" key="3">
    <source>
        <dbReference type="Proteomes" id="UP000295636"/>
    </source>
</evidence>
<keyword evidence="2" id="KW-0378">Hydrolase</keyword>
<dbReference type="InterPro" id="IPR036514">
    <property type="entry name" value="SGNH_hydro_sf"/>
</dbReference>
<dbReference type="AlphaFoldDB" id="A0A4R5KDF7"/>
<dbReference type="InterPro" id="IPR013830">
    <property type="entry name" value="SGNH_hydro"/>
</dbReference>
<evidence type="ECO:0000313" key="2">
    <source>
        <dbReference type="EMBL" id="TDF93253.1"/>
    </source>
</evidence>
<accession>A0A4R5KDF7</accession>
<feature type="domain" description="SGNH hydrolase-type esterase" evidence="1">
    <location>
        <begin position="7"/>
        <end position="186"/>
    </location>
</feature>
<gene>
    <name evidence="2" type="ORF">E1757_27610</name>
</gene>
<proteinExistence type="predicted"/>
<dbReference type="Pfam" id="PF13472">
    <property type="entry name" value="Lipase_GDSL_2"/>
    <property type="match status" value="1"/>
</dbReference>
<keyword evidence="3" id="KW-1185">Reference proteome</keyword>
<dbReference type="RefSeq" id="WP_133234305.1">
    <property type="nucleotide sequence ID" value="NZ_SMRT01000017.1"/>
</dbReference>
<sequence>MKRQIYVIGDSISIQYGPYLEELLVPDFGYDRKRGTEQALRDLNVPVGANGGDSGMVLAYLQEQLGQQVRYDILLINCGLHDVKTDPVNGKKQVTLEQYENNVRRITDTALSMSNRVVWLRTTPLIDEVHNRLNASFHRFHRDVIDYNAAADAIMERQQIPMLDLYAFTLALGPDVYCDHVHFKDEVRRRQAEFIAQQLRSRL</sequence>
<dbReference type="CDD" id="cd00229">
    <property type="entry name" value="SGNH_hydrolase"/>
    <property type="match status" value="1"/>
</dbReference>
<evidence type="ECO:0000259" key="1">
    <source>
        <dbReference type="Pfam" id="PF13472"/>
    </source>
</evidence>
<name>A0A4R5KDF7_9BACL</name>
<dbReference type="SUPFAM" id="SSF52266">
    <property type="entry name" value="SGNH hydrolase"/>
    <property type="match status" value="1"/>
</dbReference>
<dbReference type="Proteomes" id="UP000295636">
    <property type="component" value="Unassembled WGS sequence"/>
</dbReference>
<dbReference type="Gene3D" id="3.40.50.1110">
    <property type="entry name" value="SGNH hydrolase"/>
    <property type="match status" value="1"/>
</dbReference>
<reference evidence="2 3" key="1">
    <citation type="submission" date="2019-03" db="EMBL/GenBank/DDBJ databases">
        <title>This is whole genome sequence of Paenibacillus sp MS74 strain.</title>
        <authorList>
            <person name="Trinh H.N."/>
        </authorList>
    </citation>
    <scope>NUCLEOTIDE SEQUENCE [LARGE SCALE GENOMIC DNA]</scope>
    <source>
        <strain evidence="2 3">MS74</strain>
    </source>
</reference>